<dbReference type="Proteomes" id="UP000694523">
    <property type="component" value="Unplaced"/>
</dbReference>
<sequence length="264" mass="29391">QFRNQYDNDVTVWSPRSGRIHQIEYAMEAVKQGSATVGLKSRTHAVLVALKVSDYSETENQFKHIPVSAVTSCSFLCYSNFMRQECLDSRFVFDRPLPTSRLVSLIGSKTQIPTQRYGRRPYGVGLLIAGYDVRHGPHIFQTCPSANYFDCKAMSIGARSQSARTYLERSLDAFLDCNLNDLVQHGLRALRETLPAEQDLTTKNVSIGIVGKDLEFKIYDDDDVAPFLQGLEERPQRRVAAADDDEAPAAAPAAAAASDEPMEH</sequence>
<dbReference type="PROSITE" id="PS51475">
    <property type="entry name" value="PROTEASOME_ALPHA_2"/>
    <property type="match status" value="1"/>
</dbReference>
<evidence type="ECO:0000256" key="3">
    <source>
        <dbReference type="SAM" id="MobiDB-lite"/>
    </source>
</evidence>
<accession>A0A8C6TXD1</accession>
<protein>
    <submittedName>
        <fullName evidence="5">Proteasome 20S subunit alpha 1</fullName>
    </submittedName>
</protein>
<dbReference type="GO" id="GO:0005737">
    <property type="term" value="C:cytoplasm"/>
    <property type="evidence" value="ECO:0007669"/>
    <property type="project" value="UniProtKB-ARBA"/>
</dbReference>
<organism evidence="5 6">
    <name type="scientific">Neogobius melanostomus</name>
    <name type="common">round goby</name>
    <dbReference type="NCBI Taxonomy" id="47308"/>
    <lineage>
        <taxon>Eukaryota</taxon>
        <taxon>Metazoa</taxon>
        <taxon>Chordata</taxon>
        <taxon>Craniata</taxon>
        <taxon>Vertebrata</taxon>
        <taxon>Euteleostomi</taxon>
        <taxon>Actinopterygii</taxon>
        <taxon>Neopterygii</taxon>
        <taxon>Teleostei</taxon>
        <taxon>Neoteleostei</taxon>
        <taxon>Acanthomorphata</taxon>
        <taxon>Gobiaria</taxon>
        <taxon>Gobiiformes</taxon>
        <taxon>Gobioidei</taxon>
        <taxon>Gobiidae</taxon>
        <taxon>Benthophilinae</taxon>
        <taxon>Neogobiini</taxon>
        <taxon>Neogobius</taxon>
    </lineage>
</organism>
<reference evidence="5" key="2">
    <citation type="submission" date="2025-09" db="UniProtKB">
        <authorList>
            <consortium name="Ensembl"/>
        </authorList>
    </citation>
    <scope>IDENTIFICATION</scope>
</reference>
<evidence type="ECO:0000313" key="6">
    <source>
        <dbReference type="Proteomes" id="UP000694523"/>
    </source>
</evidence>
<feature type="region of interest" description="Disordered" evidence="3">
    <location>
        <begin position="236"/>
        <end position="264"/>
    </location>
</feature>
<dbReference type="AlphaFoldDB" id="A0A8C6TXD1"/>
<dbReference type="Pfam" id="PF10584">
    <property type="entry name" value="Proteasome_A_N"/>
    <property type="match status" value="1"/>
</dbReference>
<dbReference type="FunFam" id="3.60.20.10:FF:000063">
    <property type="entry name" value="Proteasome subunit alpha type"/>
    <property type="match status" value="1"/>
</dbReference>
<dbReference type="SMART" id="SM00948">
    <property type="entry name" value="Proteasome_A_N"/>
    <property type="match status" value="1"/>
</dbReference>
<dbReference type="SUPFAM" id="SSF56235">
    <property type="entry name" value="N-terminal nucleophile aminohydrolases (Ntn hydrolases)"/>
    <property type="match status" value="1"/>
</dbReference>
<dbReference type="InterPro" id="IPR023332">
    <property type="entry name" value="Proteasome_alpha-type"/>
</dbReference>
<name>A0A8C6TXD1_9GOBI</name>
<evidence type="ECO:0000256" key="2">
    <source>
        <dbReference type="PROSITE-ProRule" id="PRU00808"/>
    </source>
</evidence>
<dbReference type="InterPro" id="IPR050115">
    <property type="entry name" value="Proteasome_alpha"/>
</dbReference>
<dbReference type="Gene3D" id="3.60.20.10">
    <property type="entry name" value="Glutamine Phosphoribosylpyrophosphate, subunit 1, domain 1"/>
    <property type="match status" value="1"/>
</dbReference>
<dbReference type="GO" id="GO:0006511">
    <property type="term" value="P:ubiquitin-dependent protein catabolic process"/>
    <property type="evidence" value="ECO:0007669"/>
    <property type="project" value="InterPro"/>
</dbReference>
<comment type="similarity">
    <text evidence="2">Belongs to the peptidase T1A family.</text>
</comment>
<reference evidence="5" key="1">
    <citation type="submission" date="2025-08" db="UniProtKB">
        <authorList>
            <consortium name="Ensembl"/>
        </authorList>
    </citation>
    <scope>IDENTIFICATION</scope>
</reference>
<feature type="domain" description="Proteasome alpha-type subunits" evidence="4">
    <location>
        <begin position="6"/>
        <end position="29"/>
    </location>
</feature>
<evidence type="ECO:0000313" key="5">
    <source>
        <dbReference type="Ensembl" id="ENSNMLP00000026346.1"/>
    </source>
</evidence>
<proteinExistence type="inferred from homology"/>
<dbReference type="Ensembl" id="ENSNMLT00000029438.1">
    <property type="protein sequence ID" value="ENSNMLP00000026346.1"/>
    <property type="gene ID" value="ENSNMLG00000016455.1"/>
</dbReference>
<dbReference type="InterPro" id="IPR000426">
    <property type="entry name" value="Proteasome_asu_N"/>
</dbReference>
<dbReference type="PANTHER" id="PTHR11599">
    <property type="entry name" value="PROTEASOME SUBUNIT ALPHA/BETA"/>
    <property type="match status" value="1"/>
</dbReference>
<dbReference type="Pfam" id="PF00227">
    <property type="entry name" value="Proteasome"/>
    <property type="match status" value="1"/>
</dbReference>
<feature type="compositionally biased region" description="Low complexity" evidence="3">
    <location>
        <begin position="248"/>
        <end position="264"/>
    </location>
</feature>
<dbReference type="GO" id="GO:0019773">
    <property type="term" value="C:proteasome core complex, alpha-subunit complex"/>
    <property type="evidence" value="ECO:0007669"/>
    <property type="project" value="UniProtKB-UniRule"/>
</dbReference>
<dbReference type="InterPro" id="IPR029055">
    <property type="entry name" value="Ntn_hydrolases_N"/>
</dbReference>
<dbReference type="InterPro" id="IPR001353">
    <property type="entry name" value="Proteasome_sua/b"/>
</dbReference>
<evidence type="ECO:0000259" key="4">
    <source>
        <dbReference type="SMART" id="SM00948"/>
    </source>
</evidence>
<keyword evidence="6" id="KW-1185">Reference proteome</keyword>
<evidence type="ECO:0000256" key="1">
    <source>
        <dbReference type="ARBA" id="ARBA00022942"/>
    </source>
</evidence>
<keyword evidence="1 2" id="KW-0647">Proteasome</keyword>